<keyword evidence="5 13" id="KW-0812">Transmembrane</keyword>
<feature type="transmembrane region" description="Helical" evidence="13">
    <location>
        <begin position="971"/>
        <end position="994"/>
    </location>
</feature>
<name>A0A3N4IV24_9PEZI</name>
<feature type="domain" description="ABC transporter" evidence="14">
    <location>
        <begin position="658"/>
        <end position="894"/>
    </location>
</feature>
<evidence type="ECO:0000256" key="13">
    <source>
        <dbReference type="SAM" id="Phobius"/>
    </source>
</evidence>
<dbReference type="CDD" id="cd03244">
    <property type="entry name" value="ABCC_MRP_domain2"/>
    <property type="match status" value="1"/>
</dbReference>
<evidence type="ECO:0000256" key="7">
    <source>
        <dbReference type="ARBA" id="ARBA00022741"/>
    </source>
</evidence>
<dbReference type="InterPro" id="IPR027417">
    <property type="entry name" value="P-loop_NTPase"/>
</dbReference>
<keyword evidence="17" id="KW-1185">Reference proteome</keyword>
<feature type="transmembrane region" description="Helical" evidence="13">
    <location>
        <begin position="555"/>
        <end position="587"/>
    </location>
</feature>
<evidence type="ECO:0000256" key="1">
    <source>
        <dbReference type="ARBA" id="ARBA00004651"/>
    </source>
</evidence>
<dbReference type="PROSITE" id="PS50893">
    <property type="entry name" value="ABC_TRANSPORTER_2"/>
    <property type="match status" value="2"/>
</dbReference>
<organism evidence="16 17">
    <name type="scientific">Choiromyces venosus 120613-1</name>
    <dbReference type="NCBI Taxonomy" id="1336337"/>
    <lineage>
        <taxon>Eukaryota</taxon>
        <taxon>Fungi</taxon>
        <taxon>Dikarya</taxon>
        <taxon>Ascomycota</taxon>
        <taxon>Pezizomycotina</taxon>
        <taxon>Pezizomycetes</taxon>
        <taxon>Pezizales</taxon>
        <taxon>Tuberaceae</taxon>
        <taxon>Choiromyces</taxon>
    </lineage>
</organism>
<dbReference type="InterPro" id="IPR003439">
    <property type="entry name" value="ABC_transporter-like_ATP-bd"/>
</dbReference>
<feature type="transmembrane region" description="Helical" evidence="13">
    <location>
        <begin position="201"/>
        <end position="222"/>
    </location>
</feature>
<evidence type="ECO:0000256" key="11">
    <source>
        <dbReference type="ARBA" id="ARBA00023180"/>
    </source>
</evidence>
<dbReference type="GO" id="GO:0005886">
    <property type="term" value="C:plasma membrane"/>
    <property type="evidence" value="ECO:0007669"/>
    <property type="project" value="UniProtKB-SubCell"/>
</dbReference>
<feature type="transmembrane region" description="Helical" evidence="13">
    <location>
        <begin position="308"/>
        <end position="327"/>
    </location>
</feature>
<evidence type="ECO:0008006" key="18">
    <source>
        <dbReference type="Google" id="ProtNLM"/>
    </source>
</evidence>
<dbReference type="PANTHER" id="PTHR24223">
    <property type="entry name" value="ATP-BINDING CASSETTE SUB-FAMILY C"/>
    <property type="match status" value="1"/>
</dbReference>
<evidence type="ECO:0000313" key="17">
    <source>
        <dbReference type="Proteomes" id="UP000276215"/>
    </source>
</evidence>
<gene>
    <name evidence="16" type="ORF">L873DRAFT_1831877</name>
</gene>
<feature type="transmembrane region" description="Helical" evidence="13">
    <location>
        <begin position="946"/>
        <end position="965"/>
    </location>
</feature>
<dbReference type="PROSITE" id="PS00211">
    <property type="entry name" value="ABC_TRANSPORTER_1"/>
    <property type="match status" value="2"/>
</dbReference>
<evidence type="ECO:0000256" key="5">
    <source>
        <dbReference type="ARBA" id="ARBA00022692"/>
    </source>
</evidence>
<dbReference type="FunFam" id="1.20.1560.10:FF:000013">
    <property type="entry name" value="ABC transporter C family member 2"/>
    <property type="match status" value="1"/>
</dbReference>
<dbReference type="CDD" id="cd18604">
    <property type="entry name" value="ABC_6TM_VMR1_D2_like"/>
    <property type="match status" value="1"/>
</dbReference>
<dbReference type="GO" id="GO:0005737">
    <property type="term" value="C:cytoplasm"/>
    <property type="evidence" value="ECO:0007669"/>
    <property type="project" value="UniProtKB-ARBA"/>
</dbReference>
<evidence type="ECO:0000256" key="3">
    <source>
        <dbReference type="ARBA" id="ARBA00022448"/>
    </source>
</evidence>
<dbReference type="CDD" id="cd18596">
    <property type="entry name" value="ABC_6TM_VMR1_D1_like"/>
    <property type="match status" value="1"/>
</dbReference>
<dbReference type="InterPro" id="IPR003593">
    <property type="entry name" value="AAA+_ATPase"/>
</dbReference>
<sequence length="1483" mass="165011">MDFFFSTQTSSSFSKQHHFAAPASIDFNTWGLGSTARLGIYGATIVLAVSFLLLRRFLSGDPFFPPADYRSYNVVNRKLFLEFYDADELPKAPIEELRGTRLKLAWIQALCFGGLVSVNAALLILRYLRGEKIIDEVAELVYWIFLSTLFLYRFYPNPYRPTLQVITSVGTIVPLLLIMERDILPKLLLHPSRERLLDVRTGWAVYARLGLTLAIGILALSTPRVWYPVDPLAGGEPTPEQIASPFSYVVSYSWIESLIRIAYRRDVEVEDLLSVPDYDRGKLWSRMIVNHQRSNTFWTLLSLMKYELSLMTLFSFLIGATQFIWPLSMKHLLAYIEGSSQPIVTPWTFVLGMFLGPLLGGVAWEAYVFQSNRVGVRVKAALTQSLLEKTLKIRFTADSVSKEETQGAPKKVKGKKDKDEPEEDHKKSKVGRINNLMSSDLAQLSSARCLLLIYFYSDFFLVFGSVPVEILFSVVFLYGLLGWSSLVGVAMMVVTMIIPGMLAKLLAKVRRRTRLASDARIEMMTETLNSVRIIKFFGMEKVFLSRIREKRENELWLSFLSMVYALGFHTVSHLLPIVNMIVTFGIYTEVMKLPLTPSLAPLKFSAIHLLAWVSYVTQSLISAFIAFDRVDKFLIGEEELERAEQTEDTTKREIGPYFKNATLSWSMPGSETDDGFRLAGIDVECVYGGLTVIAGPVGSGKSSFLLGLLEEMRVLNGERFLPRSDGVAYVAQTAWLQSLTIKDNILFGSPYEEKRYNTVVKACGLSEDIEKLDAGDLTETWSCVNIVLTFLVTLSGGQKARLALARAVYSPAQTVLLDDVLSALDAGTSKLVFEKCIKGEVLAGRTVVLVTHHVSLVSSAAKKIIVLANGRVVSDSSPEALSDDAIELLRETEEADTVAIDVVPGEPVEQPREAIVPEAKPKNSGKLVTDEARNKGRVPKKLVFEYLKYFGPLFITFVLVFISVLDKLVDQFLLIGTSIFNTLIYAIWYFFAWIGARRIHEKLVSAVLYSPIRFFDTTPVGRIINRLSNDISALDYNLGSYVHVVFDQLLDIVFRAGVTTSLLPAFLFPTVLVSLIGILCGELYVRAQIGVKRIISVKESPLISHFGDTISGIVTIRAFSCQERFLEENIQKIDDFTQPNEANYNLNRWIGIRTSACTSIIGAAAGIIALTTKGSSPGMIGFSMSNALAFSYSILSAVRYFNLLEVELNSFERVKEYIEMKQEPPSSPEAEPPAAWPTQGDLKVTDLSVKVGIVGRTGAGKSSLALSLLRFTEISNGSIIINGLDVQKINLEALRQRITIIPQDPVLFSGTIRTNLDPFGGLDDTELQAALDGSGLADTEPSITPNNKRIGLGTPITSGGGNLSQGQRQLLAFARALVRRSKLVIFDEVSSHHTHEPLKRDERIQETIRTSFPDSTLITIAHRLRTVMSFDRIIVLDNLGDGGEVVEFDSPFNLLQNPEGMLYSLARKSGEFEELLKLAKERG</sequence>
<evidence type="ECO:0000256" key="10">
    <source>
        <dbReference type="ARBA" id="ARBA00023136"/>
    </source>
</evidence>
<feature type="transmembrane region" description="Helical" evidence="13">
    <location>
        <begin position="161"/>
        <end position="180"/>
    </location>
</feature>
<feature type="transmembrane region" description="Helical" evidence="13">
    <location>
        <begin position="38"/>
        <end position="58"/>
    </location>
</feature>
<dbReference type="InterPro" id="IPR036640">
    <property type="entry name" value="ABC1_TM_sf"/>
</dbReference>
<evidence type="ECO:0000259" key="14">
    <source>
        <dbReference type="PROSITE" id="PS50893"/>
    </source>
</evidence>
<feature type="transmembrane region" description="Helical" evidence="13">
    <location>
        <begin position="486"/>
        <end position="507"/>
    </location>
</feature>
<evidence type="ECO:0000256" key="8">
    <source>
        <dbReference type="ARBA" id="ARBA00022840"/>
    </source>
</evidence>
<evidence type="ECO:0000313" key="16">
    <source>
        <dbReference type="EMBL" id="RPA89809.1"/>
    </source>
</evidence>
<keyword evidence="6" id="KW-0677">Repeat</keyword>
<keyword evidence="4" id="KW-1003">Cell membrane</keyword>
<feature type="domain" description="ABC transporter" evidence="14">
    <location>
        <begin position="1206"/>
        <end position="1464"/>
    </location>
</feature>
<evidence type="ECO:0000256" key="6">
    <source>
        <dbReference type="ARBA" id="ARBA00022737"/>
    </source>
</evidence>
<feature type="transmembrane region" description="Helical" evidence="13">
    <location>
        <begin position="347"/>
        <end position="369"/>
    </location>
</feature>
<dbReference type="InterPro" id="IPR050173">
    <property type="entry name" value="ABC_transporter_C-like"/>
</dbReference>
<evidence type="ECO:0000256" key="12">
    <source>
        <dbReference type="SAM" id="MobiDB-lite"/>
    </source>
</evidence>
<dbReference type="Pfam" id="PF00005">
    <property type="entry name" value="ABC_tran"/>
    <property type="match status" value="2"/>
</dbReference>
<dbReference type="Gene3D" id="3.40.50.300">
    <property type="entry name" value="P-loop containing nucleotide triphosphate hydrolases"/>
    <property type="match status" value="2"/>
</dbReference>
<keyword evidence="11" id="KW-0325">Glycoprotein</keyword>
<reference evidence="16 17" key="1">
    <citation type="journal article" date="2018" name="Nat. Ecol. Evol.">
        <title>Pezizomycetes genomes reveal the molecular basis of ectomycorrhizal truffle lifestyle.</title>
        <authorList>
            <person name="Murat C."/>
            <person name="Payen T."/>
            <person name="Noel B."/>
            <person name="Kuo A."/>
            <person name="Morin E."/>
            <person name="Chen J."/>
            <person name="Kohler A."/>
            <person name="Krizsan K."/>
            <person name="Balestrini R."/>
            <person name="Da Silva C."/>
            <person name="Montanini B."/>
            <person name="Hainaut M."/>
            <person name="Levati E."/>
            <person name="Barry K.W."/>
            <person name="Belfiori B."/>
            <person name="Cichocki N."/>
            <person name="Clum A."/>
            <person name="Dockter R.B."/>
            <person name="Fauchery L."/>
            <person name="Guy J."/>
            <person name="Iotti M."/>
            <person name="Le Tacon F."/>
            <person name="Lindquist E.A."/>
            <person name="Lipzen A."/>
            <person name="Malagnac F."/>
            <person name="Mello A."/>
            <person name="Molinier V."/>
            <person name="Miyauchi S."/>
            <person name="Poulain J."/>
            <person name="Riccioni C."/>
            <person name="Rubini A."/>
            <person name="Sitrit Y."/>
            <person name="Splivallo R."/>
            <person name="Traeger S."/>
            <person name="Wang M."/>
            <person name="Zifcakova L."/>
            <person name="Wipf D."/>
            <person name="Zambonelli A."/>
            <person name="Paolocci F."/>
            <person name="Nowrousian M."/>
            <person name="Ottonello S."/>
            <person name="Baldrian P."/>
            <person name="Spatafora J.W."/>
            <person name="Henrissat B."/>
            <person name="Nagy L.G."/>
            <person name="Aury J.M."/>
            <person name="Wincker P."/>
            <person name="Grigoriev I.V."/>
            <person name="Bonfante P."/>
            <person name="Martin F.M."/>
        </authorList>
    </citation>
    <scope>NUCLEOTIDE SEQUENCE [LARGE SCALE GENOMIC DNA]</scope>
    <source>
        <strain evidence="16 17">120613-1</strain>
    </source>
</reference>
<dbReference type="GO" id="GO:0016887">
    <property type="term" value="F:ATP hydrolysis activity"/>
    <property type="evidence" value="ECO:0007669"/>
    <property type="project" value="InterPro"/>
</dbReference>
<comment type="similarity">
    <text evidence="2">Belongs to the ABC transporter superfamily. ABCC family. Conjugate transporter (TC 3.A.1.208) subfamily.</text>
</comment>
<keyword evidence="9 13" id="KW-1133">Transmembrane helix</keyword>
<evidence type="ECO:0000256" key="2">
    <source>
        <dbReference type="ARBA" id="ARBA00009726"/>
    </source>
</evidence>
<dbReference type="PANTHER" id="PTHR24223:SF356">
    <property type="entry name" value="ATP-BINDING CASSETTE TRANSPORTER ABC4"/>
    <property type="match status" value="1"/>
</dbReference>
<dbReference type="PROSITE" id="PS50929">
    <property type="entry name" value="ABC_TM1F"/>
    <property type="match status" value="2"/>
</dbReference>
<dbReference type="InterPro" id="IPR017871">
    <property type="entry name" value="ABC_transporter-like_CS"/>
</dbReference>
<proteinExistence type="inferred from homology"/>
<feature type="transmembrane region" description="Helical" evidence="13">
    <location>
        <begin position="105"/>
        <end position="125"/>
    </location>
</feature>
<dbReference type="GO" id="GO:0140359">
    <property type="term" value="F:ABC-type transporter activity"/>
    <property type="evidence" value="ECO:0007669"/>
    <property type="project" value="InterPro"/>
</dbReference>
<dbReference type="STRING" id="1336337.A0A3N4IV24"/>
<evidence type="ECO:0000256" key="4">
    <source>
        <dbReference type="ARBA" id="ARBA00022475"/>
    </source>
</evidence>
<dbReference type="CDD" id="cd03250">
    <property type="entry name" value="ABCC_MRP_domain1"/>
    <property type="match status" value="1"/>
</dbReference>
<comment type="subcellular location">
    <subcellularLocation>
        <location evidence="1">Cell membrane</location>
        <topology evidence="1">Multi-pass membrane protein</topology>
    </subcellularLocation>
</comment>
<keyword evidence="10 13" id="KW-0472">Membrane</keyword>
<dbReference type="SUPFAM" id="SSF52540">
    <property type="entry name" value="P-loop containing nucleoside triphosphate hydrolases"/>
    <property type="match status" value="2"/>
</dbReference>
<keyword evidence="8" id="KW-0067">ATP-binding</keyword>
<keyword evidence="3" id="KW-0813">Transport</keyword>
<accession>A0A3N4IV24</accession>
<feature type="transmembrane region" description="Helical" evidence="13">
    <location>
        <begin position="137"/>
        <end position="155"/>
    </location>
</feature>
<feature type="transmembrane region" description="Helical" evidence="13">
    <location>
        <begin position="453"/>
        <end position="480"/>
    </location>
</feature>
<protein>
    <recommendedName>
        <fullName evidence="18">P-loop containing nucleoside triphosphate hydrolase protein</fullName>
    </recommendedName>
</protein>
<dbReference type="GO" id="GO:0005524">
    <property type="term" value="F:ATP binding"/>
    <property type="evidence" value="ECO:0007669"/>
    <property type="project" value="UniProtKB-KW"/>
</dbReference>
<evidence type="ECO:0000259" key="15">
    <source>
        <dbReference type="PROSITE" id="PS50929"/>
    </source>
</evidence>
<evidence type="ECO:0000256" key="9">
    <source>
        <dbReference type="ARBA" id="ARBA00022989"/>
    </source>
</evidence>
<dbReference type="FunFam" id="3.40.50.300:FF:002145">
    <property type="entry name" value="ABC transporter (MsbA subfamily)"/>
    <property type="match status" value="1"/>
</dbReference>
<keyword evidence="7" id="KW-0547">Nucleotide-binding</keyword>
<feature type="transmembrane region" description="Helical" evidence="13">
    <location>
        <begin position="1062"/>
        <end position="1085"/>
    </location>
</feature>
<dbReference type="InterPro" id="IPR011527">
    <property type="entry name" value="ABC1_TM_dom"/>
</dbReference>
<feature type="domain" description="ABC transmembrane type-1" evidence="15">
    <location>
        <begin position="972"/>
        <end position="1205"/>
    </location>
</feature>
<feature type="region of interest" description="Disordered" evidence="12">
    <location>
        <begin position="402"/>
        <end position="429"/>
    </location>
</feature>
<dbReference type="SMART" id="SM00382">
    <property type="entry name" value="AAA"/>
    <property type="match status" value="2"/>
</dbReference>
<dbReference type="SUPFAM" id="SSF90123">
    <property type="entry name" value="ABC transporter transmembrane region"/>
    <property type="match status" value="2"/>
</dbReference>
<dbReference type="Pfam" id="PF00664">
    <property type="entry name" value="ABC_membrane"/>
    <property type="match status" value="2"/>
</dbReference>
<dbReference type="Gene3D" id="1.20.1560.10">
    <property type="entry name" value="ABC transporter type 1, transmembrane domain"/>
    <property type="match status" value="2"/>
</dbReference>
<feature type="domain" description="ABC transmembrane type-1" evidence="15">
    <location>
        <begin position="310"/>
        <end position="586"/>
    </location>
</feature>
<dbReference type="EMBL" id="ML120554">
    <property type="protein sequence ID" value="RPA89809.1"/>
    <property type="molecule type" value="Genomic_DNA"/>
</dbReference>
<feature type="compositionally biased region" description="Basic and acidic residues" evidence="12">
    <location>
        <begin position="416"/>
        <end position="426"/>
    </location>
</feature>
<dbReference type="Proteomes" id="UP000276215">
    <property type="component" value="Unassembled WGS sequence"/>
</dbReference>
<dbReference type="OrthoDB" id="6500128at2759"/>